<evidence type="ECO:0000256" key="4">
    <source>
        <dbReference type="ARBA" id="ARBA00023143"/>
    </source>
</evidence>
<feature type="coiled-coil region" evidence="5">
    <location>
        <begin position="405"/>
        <end position="443"/>
    </location>
</feature>
<dbReference type="EMBL" id="FXTH01000006">
    <property type="protein sequence ID" value="SMO59592.1"/>
    <property type="molecule type" value="Genomic_DNA"/>
</dbReference>
<organism evidence="8 9">
    <name type="scientific">Fodinibius sediminis</name>
    <dbReference type="NCBI Taxonomy" id="1214077"/>
    <lineage>
        <taxon>Bacteria</taxon>
        <taxon>Pseudomonadati</taxon>
        <taxon>Balneolota</taxon>
        <taxon>Balneolia</taxon>
        <taxon>Balneolales</taxon>
        <taxon>Balneolaceae</taxon>
        <taxon>Fodinibius</taxon>
    </lineage>
</organism>
<comment type="similarity">
    <text evidence="1 5">Belongs to the FliD family.</text>
</comment>
<dbReference type="AlphaFoldDB" id="A0A521CJL1"/>
<dbReference type="InterPro" id="IPR010809">
    <property type="entry name" value="FliD_C"/>
</dbReference>
<evidence type="ECO:0000256" key="5">
    <source>
        <dbReference type="RuleBase" id="RU362066"/>
    </source>
</evidence>
<accession>A0A521CJL1</accession>
<evidence type="ECO:0000256" key="3">
    <source>
        <dbReference type="ARBA" id="ARBA00023054"/>
    </source>
</evidence>
<proteinExistence type="inferred from homology"/>
<evidence type="ECO:0000313" key="8">
    <source>
        <dbReference type="EMBL" id="SMO59592.1"/>
    </source>
</evidence>
<dbReference type="Pfam" id="PF02465">
    <property type="entry name" value="FliD_N"/>
    <property type="match status" value="1"/>
</dbReference>
<keyword evidence="8" id="KW-0282">Flagellum</keyword>
<evidence type="ECO:0000256" key="2">
    <source>
        <dbReference type="ARBA" id="ARBA00011255"/>
    </source>
</evidence>
<dbReference type="InterPro" id="IPR003481">
    <property type="entry name" value="FliD_N"/>
</dbReference>
<reference evidence="8 9" key="1">
    <citation type="submission" date="2017-05" db="EMBL/GenBank/DDBJ databases">
        <authorList>
            <person name="Varghese N."/>
            <person name="Submissions S."/>
        </authorList>
    </citation>
    <scope>NUCLEOTIDE SEQUENCE [LARGE SCALE GENOMIC DNA]</scope>
    <source>
        <strain evidence="8 9">DSM 21194</strain>
    </source>
</reference>
<dbReference type="Pfam" id="PF07195">
    <property type="entry name" value="FliD_C"/>
    <property type="match status" value="1"/>
</dbReference>
<sequence length="456" mass="49808">MISTNTLFQNPYESSIQQLLRIEGMKKEQLLDQQDFLQDQMTAISGIDSKLSSLNSVLESFITSPGEQVAPLAGRSTNPDAIDIVSTSGMSGPGNFTVNVNQLAKRDIMLSDEVSATGTDYNTGGSGSFDIATASGQSATISVDTTGLNNQEVMEAVAAEVNNQLGDFISASVIKPQSGTARLSFKSAETGKAHRISISNQQGDLAAMSFANHYTADELNAKFTMDGVNFERSSNLIDDAVEGLTFELQKETAATESIEVTRDTEGAKENIEDFIDKFNQVNSLIREKTFLDGESGNRGLLQGERGIRNLSLTLRREAILPVNSMDGSSLQSLNDIGIELAQDGTMSIEDSDKLTEALNNNSGEVAQLFSADDGIAASLKQQIDRHVEIDGNIFDSITDSMDRKIDRLDERIQREEDYLVRKEEQLRAEFNELNQVINQGQNQFNSILNFRSGMSF</sequence>
<comment type="function">
    <text evidence="5">Required for morphogenesis and for the elongation of the flagellar filament by facilitating polymerization of the flagellin monomers at the tip of growing filament. Forms a capping structure, which prevents flagellin subunits (transported through the central channel of the flagellum) from leaking out without polymerization at the distal end.</text>
</comment>
<name>A0A521CJL1_9BACT</name>
<dbReference type="RefSeq" id="WP_142714115.1">
    <property type="nucleotide sequence ID" value="NZ_FXTH01000006.1"/>
</dbReference>
<keyword evidence="4 5" id="KW-0975">Bacterial flagellum</keyword>
<evidence type="ECO:0000313" key="9">
    <source>
        <dbReference type="Proteomes" id="UP000317593"/>
    </source>
</evidence>
<gene>
    <name evidence="8" type="ORF">SAMN06265218_106123</name>
</gene>
<dbReference type="GO" id="GO:0007155">
    <property type="term" value="P:cell adhesion"/>
    <property type="evidence" value="ECO:0007669"/>
    <property type="project" value="InterPro"/>
</dbReference>
<dbReference type="GO" id="GO:0071973">
    <property type="term" value="P:bacterial-type flagellum-dependent cell motility"/>
    <property type="evidence" value="ECO:0007669"/>
    <property type="project" value="TreeGrafter"/>
</dbReference>
<keyword evidence="3 5" id="KW-0175">Coiled coil</keyword>
<comment type="subunit">
    <text evidence="2 5">Homopentamer.</text>
</comment>
<evidence type="ECO:0000259" key="6">
    <source>
        <dbReference type="Pfam" id="PF02465"/>
    </source>
</evidence>
<feature type="domain" description="Flagellar hook-associated protein 2 C-terminal" evidence="7">
    <location>
        <begin position="220"/>
        <end position="441"/>
    </location>
</feature>
<feature type="domain" description="Flagellar hook-associated protein 2 N-terminal" evidence="6">
    <location>
        <begin position="12"/>
        <end position="106"/>
    </location>
</feature>
<dbReference type="PANTHER" id="PTHR30288">
    <property type="entry name" value="FLAGELLAR CAP/ASSEMBLY PROTEIN FLID"/>
    <property type="match status" value="1"/>
</dbReference>
<dbReference type="PANTHER" id="PTHR30288:SF0">
    <property type="entry name" value="FLAGELLAR HOOK-ASSOCIATED PROTEIN 2"/>
    <property type="match status" value="1"/>
</dbReference>
<keyword evidence="5" id="KW-0964">Secreted</keyword>
<comment type="subcellular location">
    <subcellularLocation>
        <location evidence="5">Secreted</location>
    </subcellularLocation>
    <subcellularLocation>
        <location evidence="5">Bacterial flagellum</location>
    </subcellularLocation>
</comment>
<evidence type="ECO:0000256" key="1">
    <source>
        <dbReference type="ARBA" id="ARBA00009764"/>
    </source>
</evidence>
<dbReference type="GO" id="GO:0005576">
    <property type="term" value="C:extracellular region"/>
    <property type="evidence" value="ECO:0007669"/>
    <property type="project" value="UniProtKB-SubCell"/>
</dbReference>
<keyword evidence="9" id="KW-1185">Reference proteome</keyword>
<dbReference type="GO" id="GO:0009424">
    <property type="term" value="C:bacterial-type flagellum hook"/>
    <property type="evidence" value="ECO:0007669"/>
    <property type="project" value="UniProtKB-UniRule"/>
</dbReference>
<dbReference type="GO" id="GO:0009421">
    <property type="term" value="C:bacterial-type flagellum filament cap"/>
    <property type="evidence" value="ECO:0007669"/>
    <property type="project" value="InterPro"/>
</dbReference>
<evidence type="ECO:0000259" key="7">
    <source>
        <dbReference type="Pfam" id="PF07195"/>
    </source>
</evidence>
<protein>
    <recommendedName>
        <fullName evidence="5">Flagellar hook-associated protein 2</fullName>
        <shortName evidence="5">HAP2</shortName>
    </recommendedName>
    <alternativeName>
        <fullName evidence="5">Flagellar cap protein</fullName>
    </alternativeName>
</protein>
<dbReference type="InterPro" id="IPR040026">
    <property type="entry name" value="FliD"/>
</dbReference>
<dbReference type="OrthoDB" id="9810816at2"/>
<dbReference type="Proteomes" id="UP000317593">
    <property type="component" value="Unassembled WGS sequence"/>
</dbReference>
<keyword evidence="8" id="KW-0969">Cilium</keyword>
<keyword evidence="8" id="KW-0966">Cell projection</keyword>